<keyword evidence="2" id="KW-1185">Reference proteome</keyword>
<dbReference type="EnsemblMetazoa" id="AQUA014302-RA">
    <property type="protein sequence ID" value="AQUA014302-PA"/>
    <property type="gene ID" value="AQUA014302"/>
</dbReference>
<proteinExistence type="predicted"/>
<sequence>MRLPPHHTYTYTHTQIYVLNKERSFAVCSLQKEPCWERRGSYGLSWRWGWG</sequence>
<evidence type="ECO:0000313" key="2">
    <source>
        <dbReference type="Proteomes" id="UP000076407"/>
    </source>
</evidence>
<protein>
    <submittedName>
        <fullName evidence="1">Uncharacterized protein</fullName>
    </submittedName>
</protein>
<evidence type="ECO:0000313" key="1">
    <source>
        <dbReference type="EnsemblMetazoa" id="AQUA014302-PA"/>
    </source>
</evidence>
<reference evidence="1" key="1">
    <citation type="submission" date="2020-05" db="UniProtKB">
        <authorList>
            <consortium name="EnsemblMetazoa"/>
        </authorList>
    </citation>
    <scope>IDENTIFICATION</scope>
    <source>
        <strain evidence="1">SANGQUA</strain>
    </source>
</reference>
<dbReference type="VEuPathDB" id="VectorBase:AQUA014302"/>
<organism evidence="1 2">
    <name type="scientific">Anopheles quadriannulatus</name>
    <name type="common">Mosquito</name>
    <dbReference type="NCBI Taxonomy" id="34691"/>
    <lineage>
        <taxon>Eukaryota</taxon>
        <taxon>Metazoa</taxon>
        <taxon>Ecdysozoa</taxon>
        <taxon>Arthropoda</taxon>
        <taxon>Hexapoda</taxon>
        <taxon>Insecta</taxon>
        <taxon>Pterygota</taxon>
        <taxon>Neoptera</taxon>
        <taxon>Endopterygota</taxon>
        <taxon>Diptera</taxon>
        <taxon>Nematocera</taxon>
        <taxon>Culicoidea</taxon>
        <taxon>Culicidae</taxon>
        <taxon>Anophelinae</taxon>
        <taxon>Anopheles</taxon>
    </lineage>
</organism>
<dbReference type="Proteomes" id="UP000076407">
    <property type="component" value="Unassembled WGS sequence"/>
</dbReference>
<dbReference type="AlphaFoldDB" id="A0A182XR17"/>
<accession>A0A182XR17</accession>
<name>A0A182XR17_ANOQN</name>